<comment type="function">
    <text evidence="8">Catalyzes the NADPH-dependent reduction of glutamyl-tRNA(Glu) to glutamate 1-semialdehyde (GSA).</text>
</comment>
<dbReference type="InterPro" id="IPR036291">
    <property type="entry name" value="NAD(P)-bd_dom_sf"/>
</dbReference>
<sequence length="447" mass="47409">MSVLVVGLSHRTTPVSVLERVSVSGDALEKLLQDVYHDAHVAEAMVVSTCNRVEVYAEVDKFHGGVSAVSQLLAVHSGVPLEDLTRHLYVHYEDRAVQHLFSVVSGLDSMVVGEAQILGQVRQGLRLAQERGTAGRGLNEVVQHALRVGKRAHSETGIDRVGASLVTVGLEIAARELGPLPGRRALVVGAGSMSALSAVTLARLGVTDIVVANRTYERAVRLAQDVGGRAARLETLDAELAAADVVISCTGATGLVITADMLAERRDRVFLLDLALPRDVDPAVRALPGVTLVDLETLQDSPEVTGEAEGRTPAVEAVRAIVCEEIGEYLRAARAATVTPTVVALRSKASQVVDAELARLTSRLPELDEKARAEVAQAVHRVVDKLLHEPTVRVKRLAASAGGDQYAAALRELFDLDPKAPEAMTRADVETDVEAGMGPGPGAEEGR</sequence>
<comment type="caution">
    <text evidence="18">The sequence shown here is derived from an EMBL/GenBank/DDBJ whole genome shotgun (WGS) entry which is preliminary data.</text>
</comment>
<dbReference type="GO" id="GO:0050661">
    <property type="term" value="F:NADP binding"/>
    <property type="evidence" value="ECO:0007669"/>
    <property type="project" value="InterPro"/>
</dbReference>
<protein>
    <recommendedName>
        <fullName evidence="3 8">Glutamyl-tRNA reductase</fullName>
        <shortName evidence="8">GluTR</shortName>
        <ecNumber evidence="3 8">1.2.1.70</ecNumber>
    </recommendedName>
</protein>
<dbReference type="Pfam" id="PF05201">
    <property type="entry name" value="GlutR_N"/>
    <property type="match status" value="1"/>
</dbReference>
<dbReference type="InterPro" id="IPR015896">
    <property type="entry name" value="4pyrrol_synth_GluRdtase_dimer"/>
</dbReference>
<evidence type="ECO:0000256" key="3">
    <source>
        <dbReference type="ARBA" id="ARBA00012970"/>
    </source>
</evidence>
<dbReference type="GO" id="GO:0008883">
    <property type="term" value="F:glutamyl-tRNA reductase activity"/>
    <property type="evidence" value="ECO:0007669"/>
    <property type="project" value="UniProtKB-UniRule"/>
</dbReference>
<dbReference type="EC" id="1.2.1.70" evidence="3 8"/>
<feature type="active site" description="Nucleophile" evidence="8 9">
    <location>
        <position position="50"/>
    </location>
</feature>
<dbReference type="InterPro" id="IPR015895">
    <property type="entry name" value="4pyrrol_synth_GluRdtase_N"/>
</dbReference>
<dbReference type="RefSeq" id="WP_119930981.1">
    <property type="nucleotide sequence ID" value="NZ_QZEY01000022.1"/>
</dbReference>
<evidence type="ECO:0000256" key="6">
    <source>
        <dbReference type="ARBA" id="ARBA00023244"/>
    </source>
</evidence>
<evidence type="ECO:0000313" key="18">
    <source>
        <dbReference type="EMBL" id="RJL22523.1"/>
    </source>
</evidence>
<dbReference type="Gene3D" id="3.40.50.720">
    <property type="entry name" value="NAD(P)-binding Rossmann-like Domain"/>
    <property type="match status" value="1"/>
</dbReference>
<evidence type="ECO:0000313" key="19">
    <source>
        <dbReference type="Proteomes" id="UP000265768"/>
    </source>
</evidence>
<feature type="site" description="Important for activity" evidence="8 12">
    <location>
        <position position="99"/>
    </location>
</feature>
<evidence type="ECO:0000256" key="4">
    <source>
        <dbReference type="ARBA" id="ARBA00022857"/>
    </source>
</evidence>
<evidence type="ECO:0000256" key="1">
    <source>
        <dbReference type="ARBA" id="ARBA00005059"/>
    </source>
</evidence>
<comment type="miscellaneous">
    <text evidence="8">During catalysis, the active site Cys acts as a nucleophile attacking the alpha-carbonyl group of tRNA-bound glutamate with the formation of a thioester intermediate between enzyme and glutamate, and the concomitant release of tRNA(Glu). The thioester intermediate is finally reduced by direct hydride transfer from NADPH, to form the product GSA.</text>
</comment>
<evidence type="ECO:0000256" key="10">
    <source>
        <dbReference type="PIRSR" id="PIRSR000445-2"/>
    </source>
</evidence>
<dbReference type="PANTHER" id="PTHR43013:SF1">
    <property type="entry name" value="GLUTAMYL-TRNA REDUCTASE"/>
    <property type="match status" value="1"/>
</dbReference>
<keyword evidence="19" id="KW-1185">Reference proteome</keyword>
<evidence type="ECO:0000259" key="16">
    <source>
        <dbReference type="Pfam" id="PF01488"/>
    </source>
</evidence>
<feature type="binding site" evidence="8 10">
    <location>
        <begin position="49"/>
        <end position="52"/>
    </location>
    <ligand>
        <name>substrate</name>
    </ligand>
</feature>
<evidence type="ECO:0000256" key="14">
    <source>
        <dbReference type="SAM" id="MobiDB-lite"/>
    </source>
</evidence>
<evidence type="ECO:0000256" key="11">
    <source>
        <dbReference type="PIRSR" id="PIRSR000445-3"/>
    </source>
</evidence>
<evidence type="ECO:0000259" key="15">
    <source>
        <dbReference type="Pfam" id="PF00745"/>
    </source>
</evidence>
<dbReference type="Pfam" id="PF00745">
    <property type="entry name" value="GlutR_dimer"/>
    <property type="match status" value="1"/>
</dbReference>
<comment type="domain">
    <text evidence="8">Possesses an unusual extended V-shaped dimeric structure with each monomer consisting of three distinct domains arranged along a curved 'spinal' alpha-helix. The N-terminal catalytic domain specifically recognizes the glutamate moiety of the substrate. The second domain is the NADPH-binding domain, and the third C-terminal domain is responsible for dimerization.</text>
</comment>
<dbReference type="Gene3D" id="3.30.460.30">
    <property type="entry name" value="Glutamyl-tRNA reductase, N-terminal domain"/>
    <property type="match status" value="1"/>
</dbReference>
<dbReference type="AlphaFoldDB" id="A0A3A4AMQ9"/>
<keyword evidence="5 8" id="KW-0560">Oxidoreductase</keyword>
<evidence type="ECO:0000256" key="8">
    <source>
        <dbReference type="HAMAP-Rule" id="MF_00087"/>
    </source>
</evidence>
<dbReference type="HAMAP" id="MF_00087">
    <property type="entry name" value="Glu_tRNA_reductase"/>
    <property type="match status" value="1"/>
</dbReference>
<dbReference type="EMBL" id="QZEY01000022">
    <property type="protein sequence ID" value="RJL22523.1"/>
    <property type="molecule type" value="Genomic_DNA"/>
</dbReference>
<comment type="pathway">
    <text evidence="1 8 13">Porphyrin-containing compound metabolism; protoporphyrin-IX biosynthesis; 5-aminolevulinate from L-glutamyl-tRNA(Glu): step 1/2.</text>
</comment>
<dbReference type="Pfam" id="PF01488">
    <property type="entry name" value="Shikimate_DH"/>
    <property type="match status" value="1"/>
</dbReference>
<feature type="domain" description="Glutamyl-tRNA reductase N-terminal" evidence="17">
    <location>
        <begin position="6"/>
        <end position="156"/>
    </location>
</feature>
<reference evidence="18 19" key="1">
    <citation type="submission" date="2018-09" db="EMBL/GenBank/DDBJ databases">
        <title>YIM 75507 draft genome.</title>
        <authorList>
            <person name="Tang S."/>
            <person name="Feng Y."/>
        </authorList>
    </citation>
    <scope>NUCLEOTIDE SEQUENCE [LARGE SCALE GENOMIC DNA]</scope>
    <source>
        <strain evidence="18 19">YIM 75507</strain>
    </source>
</reference>
<dbReference type="UniPathway" id="UPA00251">
    <property type="reaction ID" value="UER00316"/>
</dbReference>
<dbReference type="GO" id="GO:0019353">
    <property type="term" value="P:protoporphyrinogen IX biosynthetic process from glutamate"/>
    <property type="evidence" value="ECO:0007669"/>
    <property type="project" value="TreeGrafter"/>
</dbReference>
<feature type="region of interest" description="Disordered" evidence="14">
    <location>
        <begin position="425"/>
        <end position="447"/>
    </location>
</feature>
<evidence type="ECO:0000256" key="13">
    <source>
        <dbReference type="RuleBase" id="RU000584"/>
    </source>
</evidence>
<comment type="subunit">
    <text evidence="8">Homodimer.</text>
</comment>
<evidence type="ECO:0000256" key="5">
    <source>
        <dbReference type="ARBA" id="ARBA00023002"/>
    </source>
</evidence>
<dbReference type="PANTHER" id="PTHR43013">
    <property type="entry name" value="GLUTAMYL-TRNA REDUCTASE"/>
    <property type="match status" value="1"/>
</dbReference>
<gene>
    <name evidence="8" type="primary">hemA</name>
    <name evidence="18" type="ORF">D5H75_35490</name>
</gene>
<feature type="domain" description="Tetrapyrrole biosynthesis glutamyl-tRNA reductase dimerisation" evidence="15">
    <location>
        <begin position="318"/>
        <end position="416"/>
    </location>
</feature>
<dbReference type="InterPro" id="IPR036453">
    <property type="entry name" value="GluRdtase_dimer_dom_sf"/>
</dbReference>
<feature type="binding site" evidence="8 10">
    <location>
        <position position="120"/>
    </location>
    <ligand>
        <name>substrate</name>
    </ligand>
</feature>
<dbReference type="CDD" id="cd05213">
    <property type="entry name" value="NAD_bind_Glutamyl_tRNA_reduct"/>
    <property type="match status" value="1"/>
</dbReference>
<feature type="domain" description="Quinate/shikimate 5-dehydrogenase/glutamyl-tRNA reductase" evidence="16">
    <location>
        <begin position="171"/>
        <end position="299"/>
    </location>
</feature>
<accession>A0A3A4AMQ9</accession>
<dbReference type="SUPFAM" id="SSF69742">
    <property type="entry name" value="Glutamyl tRNA-reductase catalytic, N-terminal domain"/>
    <property type="match status" value="1"/>
</dbReference>
<proteinExistence type="inferred from homology"/>
<dbReference type="PIRSF" id="PIRSF000445">
    <property type="entry name" value="4pyrrol_synth_GluRdtase"/>
    <property type="match status" value="1"/>
</dbReference>
<feature type="binding site" evidence="8 11">
    <location>
        <begin position="189"/>
        <end position="194"/>
    </location>
    <ligand>
        <name>NADP(+)</name>
        <dbReference type="ChEBI" id="CHEBI:58349"/>
    </ligand>
</feature>
<dbReference type="InterPro" id="IPR036343">
    <property type="entry name" value="GluRdtase_N_sf"/>
</dbReference>
<dbReference type="InterPro" id="IPR006151">
    <property type="entry name" value="Shikm_DH/Glu-tRNA_Rdtase"/>
</dbReference>
<dbReference type="InterPro" id="IPR018214">
    <property type="entry name" value="GluRdtase_CS"/>
</dbReference>
<dbReference type="SUPFAM" id="SSF51735">
    <property type="entry name" value="NAD(P)-binding Rossmann-fold domains"/>
    <property type="match status" value="1"/>
</dbReference>
<keyword evidence="6 8" id="KW-0627">Porphyrin biosynthesis</keyword>
<feature type="binding site" evidence="8 10">
    <location>
        <position position="109"/>
    </location>
    <ligand>
        <name>substrate</name>
    </ligand>
</feature>
<feature type="compositionally biased region" description="Gly residues" evidence="14">
    <location>
        <begin position="437"/>
        <end position="447"/>
    </location>
</feature>
<dbReference type="SUPFAM" id="SSF69075">
    <property type="entry name" value="Glutamyl tRNA-reductase dimerization domain"/>
    <property type="match status" value="1"/>
</dbReference>
<dbReference type="Proteomes" id="UP000265768">
    <property type="component" value="Unassembled WGS sequence"/>
</dbReference>
<organism evidence="18 19">
    <name type="scientific">Bailinhaonella thermotolerans</name>
    <dbReference type="NCBI Taxonomy" id="1070861"/>
    <lineage>
        <taxon>Bacteria</taxon>
        <taxon>Bacillati</taxon>
        <taxon>Actinomycetota</taxon>
        <taxon>Actinomycetes</taxon>
        <taxon>Streptosporangiales</taxon>
        <taxon>Streptosporangiaceae</taxon>
        <taxon>Bailinhaonella</taxon>
    </lineage>
</organism>
<comment type="catalytic activity">
    <reaction evidence="7 8 13">
        <text>(S)-4-amino-5-oxopentanoate + tRNA(Glu) + NADP(+) = L-glutamyl-tRNA(Glu) + NADPH + H(+)</text>
        <dbReference type="Rhea" id="RHEA:12344"/>
        <dbReference type="Rhea" id="RHEA-COMP:9663"/>
        <dbReference type="Rhea" id="RHEA-COMP:9680"/>
        <dbReference type="ChEBI" id="CHEBI:15378"/>
        <dbReference type="ChEBI" id="CHEBI:57501"/>
        <dbReference type="ChEBI" id="CHEBI:57783"/>
        <dbReference type="ChEBI" id="CHEBI:58349"/>
        <dbReference type="ChEBI" id="CHEBI:78442"/>
        <dbReference type="ChEBI" id="CHEBI:78520"/>
        <dbReference type="EC" id="1.2.1.70"/>
    </reaction>
</comment>
<dbReference type="NCBIfam" id="TIGR01035">
    <property type="entry name" value="hemA"/>
    <property type="match status" value="1"/>
</dbReference>
<dbReference type="NCBIfam" id="NF000744">
    <property type="entry name" value="PRK00045.1-3"/>
    <property type="match status" value="1"/>
</dbReference>
<evidence type="ECO:0000259" key="17">
    <source>
        <dbReference type="Pfam" id="PF05201"/>
    </source>
</evidence>
<evidence type="ECO:0000256" key="12">
    <source>
        <dbReference type="PIRSR" id="PIRSR000445-4"/>
    </source>
</evidence>
<feature type="binding site" evidence="8 10">
    <location>
        <begin position="114"/>
        <end position="116"/>
    </location>
    <ligand>
        <name>substrate</name>
    </ligand>
</feature>
<name>A0A3A4AMQ9_9ACTN</name>
<comment type="similarity">
    <text evidence="2 8 13">Belongs to the glutamyl-tRNA reductase family.</text>
</comment>
<evidence type="ECO:0000256" key="7">
    <source>
        <dbReference type="ARBA" id="ARBA00047464"/>
    </source>
</evidence>
<keyword evidence="4 8" id="KW-0521">NADP</keyword>
<dbReference type="OrthoDB" id="110209at2"/>
<evidence type="ECO:0000256" key="9">
    <source>
        <dbReference type="PIRSR" id="PIRSR000445-1"/>
    </source>
</evidence>
<evidence type="ECO:0000256" key="2">
    <source>
        <dbReference type="ARBA" id="ARBA00005916"/>
    </source>
</evidence>
<dbReference type="PROSITE" id="PS00747">
    <property type="entry name" value="GLUTR"/>
    <property type="match status" value="1"/>
</dbReference>
<dbReference type="FunFam" id="3.30.460.30:FF:000001">
    <property type="entry name" value="Glutamyl-tRNA reductase"/>
    <property type="match status" value="1"/>
</dbReference>
<dbReference type="InterPro" id="IPR000343">
    <property type="entry name" value="4pyrrol_synth_GluRdtase"/>
</dbReference>